<dbReference type="Proteomes" id="UP001165960">
    <property type="component" value="Unassembled WGS sequence"/>
</dbReference>
<evidence type="ECO:0000313" key="1">
    <source>
        <dbReference type="EMBL" id="KAJ9051924.1"/>
    </source>
</evidence>
<evidence type="ECO:0000313" key="2">
    <source>
        <dbReference type="Proteomes" id="UP001165960"/>
    </source>
</evidence>
<protein>
    <submittedName>
        <fullName evidence="1">Uncharacterized protein</fullName>
    </submittedName>
</protein>
<keyword evidence="2" id="KW-1185">Reference proteome</keyword>
<gene>
    <name evidence="1" type="ORF">DSO57_1039294</name>
</gene>
<dbReference type="EMBL" id="QTSX02007017">
    <property type="protein sequence ID" value="KAJ9051924.1"/>
    <property type="molecule type" value="Genomic_DNA"/>
</dbReference>
<name>A0ACC2RPB7_9FUNG</name>
<organism evidence="1 2">
    <name type="scientific">Entomophthora muscae</name>
    <dbReference type="NCBI Taxonomy" id="34485"/>
    <lineage>
        <taxon>Eukaryota</taxon>
        <taxon>Fungi</taxon>
        <taxon>Fungi incertae sedis</taxon>
        <taxon>Zoopagomycota</taxon>
        <taxon>Entomophthoromycotina</taxon>
        <taxon>Entomophthoromycetes</taxon>
        <taxon>Entomophthorales</taxon>
        <taxon>Entomophthoraceae</taxon>
        <taxon>Entomophthora</taxon>
    </lineage>
</organism>
<comment type="caution">
    <text evidence="1">The sequence shown here is derived from an EMBL/GenBank/DDBJ whole genome shotgun (WGS) entry which is preliminary data.</text>
</comment>
<reference evidence="1" key="1">
    <citation type="submission" date="2022-04" db="EMBL/GenBank/DDBJ databases">
        <title>Genome of the entomopathogenic fungus Entomophthora muscae.</title>
        <authorList>
            <person name="Elya C."/>
            <person name="Lovett B.R."/>
            <person name="Lee E."/>
            <person name="Macias A.M."/>
            <person name="Hajek A.E."/>
            <person name="De Bivort B.L."/>
            <person name="Kasson M.T."/>
            <person name="De Fine Licht H.H."/>
            <person name="Stajich J.E."/>
        </authorList>
    </citation>
    <scope>NUCLEOTIDE SEQUENCE</scope>
    <source>
        <strain evidence="1">Berkeley</strain>
    </source>
</reference>
<proteinExistence type="predicted"/>
<accession>A0ACC2RPB7</accession>
<sequence length="100" mass="11040">MTPFQANLGYTPSFLPNLQGYFCSQSAAKLATTIKETQAQLVSHLQSAILDYKKHCNKKRIPGSEIQPSSWYSSQLRISQPSLPPANSDPVSSDPSMLLR</sequence>